<accession>A0A6V8SA04</accession>
<dbReference type="EMBL" id="BLZR01000001">
    <property type="protein sequence ID" value="GFP74087.1"/>
    <property type="molecule type" value="Genomic_DNA"/>
</dbReference>
<dbReference type="GO" id="GO:0009251">
    <property type="term" value="P:glucan catabolic process"/>
    <property type="evidence" value="ECO:0007669"/>
    <property type="project" value="TreeGrafter"/>
</dbReference>
<dbReference type="AlphaFoldDB" id="A0A6V8SA04"/>
<sequence length="575" mass="67148">MAENPQKPGFSNKYRLSFDIGTLISNIFAIQGEIDMNEKFSSSRVKGFLRAEGKSIVNEDGEEIILAGWGLGNWLLQEGYMWKAKNTRFDRPHRIEAVIRELAGSKYSEEFWKKFRENYITKEDIRLMAEQGYNSVRIPFNWRIFMESEPGLVWKEEGFKLLDQCIDWCEEYKIYVFLDLHGAPGGQTGANIDDCIDDIPRLFIDKDSWDKGISLWKKLAERYKDRWIVGGYDLLNEPIRPGSQQVKNVDYLLPRLVKFYEEVIVAIRQIDTKHMLSIEGHHWSTDTSIFYKKYDDNMVIHFHRYACLPQIDSLKEFIEVSHRLNVPLWLGETGENIHQWYTALYPLCAELNIGYNLWPWKKMSCTNSPYSIEWPEGWDKIIGYIEGEAHPGYEKAAEILNVYLENIKVENCKYNSEVRSHVFRTPGCTVRATDFDELPGKGKSYSGLSKEGNMYKYRDNTGMKIIEETPVEQLERRFVFDCLWDRFILELKDDEFVTYSINDTSNDSSISFVYRCDEPVNMSIMQDSRELCTLDLGITKDKKTIEPISISEASESKIKIIVNKGRLYLDEINFI</sequence>
<evidence type="ECO:0000259" key="4">
    <source>
        <dbReference type="Pfam" id="PF00150"/>
    </source>
</evidence>
<evidence type="ECO:0000256" key="3">
    <source>
        <dbReference type="RuleBase" id="RU361153"/>
    </source>
</evidence>
<comment type="similarity">
    <text evidence="3">Belongs to the glycosyl hydrolase 5 (cellulase A) family.</text>
</comment>
<reference evidence="5 6" key="1">
    <citation type="submission" date="2020-07" db="EMBL/GenBank/DDBJ databases">
        <title>A new beta-1,3-glucan-decomposing anaerobic bacterium isolated from anoxic soil subjected to biological soil disinfestation.</title>
        <authorList>
            <person name="Ueki A."/>
            <person name="Tonouchi A."/>
        </authorList>
    </citation>
    <scope>NUCLEOTIDE SEQUENCE [LARGE SCALE GENOMIC DNA]</scope>
    <source>
        <strain evidence="5 6">TW1</strain>
    </source>
</reference>
<organism evidence="5 6">
    <name type="scientific">Clostridium fungisolvens</name>
    <dbReference type="NCBI Taxonomy" id="1604897"/>
    <lineage>
        <taxon>Bacteria</taxon>
        <taxon>Bacillati</taxon>
        <taxon>Bacillota</taxon>
        <taxon>Clostridia</taxon>
        <taxon>Eubacteriales</taxon>
        <taxon>Clostridiaceae</taxon>
        <taxon>Clostridium</taxon>
    </lineage>
</organism>
<dbReference type="PANTHER" id="PTHR31297">
    <property type="entry name" value="GLUCAN ENDO-1,6-BETA-GLUCOSIDASE B"/>
    <property type="match status" value="1"/>
</dbReference>
<gene>
    <name evidence="5" type="ORF">bsdtw1_00126</name>
</gene>
<dbReference type="Pfam" id="PF00150">
    <property type="entry name" value="Cellulase"/>
    <property type="match status" value="1"/>
</dbReference>
<proteinExistence type="inferred from homology"/>
<protein>
    <recommendedName>
        <fullName evidence="4">Glycoside hydrolase family 5 domain-containing protein</fullName>
    </recommendedName>
</protein>
<feature type="domain" description="Glycoside hydrolase family 5" evidence="4">
    <location>
        <begin position="112"/>
        <end position="362"/>
    </location>
</feature>
<evidence type="ECO:0000256" key="1">
    <source>
        <dbReference type="ARBA" id="ARBA00022801"/>
    </source>
</evidence>
<evidence type="ECO:0000256" key="2">
    <source>
        <dbReference type="ARBA" id="ARBA00023295"/>
    </source>
</evidence>
<dbReference type="InterPro" id="IPR001547">
    <property type="entry name" value="Glyco_hydro_5"/>
</dbReference>
<dbReference type="InterPro" id="IPR050386">
    <property type="entry name" value="Glycosyl_hydrolase_5"/>
</dbReference>
<evidence type="ECO:0000313" key="5">
    <source>
        <dbReference type="EMBL" id="GFP74087.1"/>
    </source>
</evidence>
<dbReference type="PANTHER" id="PTHR31297:SF13">
    <property type="entry name" value="PUTATIVE-RELATED"/>
    <property type="match status" value="1"/>
</dbReference>
<evidence type="ECO:0000313" key="6">
    <source>
        <dbReference type="Proteomes" id="UP000580568"/>
    </source>
</evidence>
<comment type="caution">
    <text evidence="5">The sequence shown here is derived from an EMBL/GenBank/DDBJ whole genome shotgun (WGS) entry which is preliminary data.</text>
</comment>
<keyword evidence="6" id="KW-1185">Reference proteome</keyword>
<dbReference type="GO" id="GO:0008422">
    <property type="term" value="F:beta-glucosidase activity"/>
    <property type="evidence" value="ECO:0007669"/>
    <property type="project" value="TreeGrafter"/>
</dbReference>
<keyword evidence="1 3" id="KW-0378">Hydrolase</keyword>
<dbReference type="Proteomes" id="UP000580568">
    <property type="component" value="Unassembled WGS sequence"/>
</dbReference>
<dbReference type="SUPFAM" id="SSF51445">
    <property type="entry name" value="(Trans)glycosidases"/>
    <property type="match status" value="1"/>
</dbReference>
<dbReference type="GO" id="GO:0005576">
    <property type="term" value="C:extracellular region"/>
    <property type="evidence" value="ECO:0007669"/>
    <property type="project" value="TreeGrafter"/>
</dbReference>
<dbReference type="GO" id="GO:0009986">
    <property type="term" value="C:cell surface"/>
    <property type="evidence" value="ECO:0007669"/>
    <property type="project" value="TreeGrafter"/>
</dbReference>
<dbReference type="Gene3D" id="3.20.20.80">
    <property type="entry name" value="Glycosidases"/>
    <property type="match status" value="1"/>
</dbReference>
<dbReference type="InterPro" id="IPR017853">
    <property type="entry name" value="GH"/>
</dbReference>
<keyword evidence="2 3" id="KW-0326">Glycosidase</keyword>
<name>A0A6V8SA04_9CLOT</name>